<evidence type="ECO:0000259" key="1">
    <source>
        <dbReference type="Pfam" id="PF14528"/>
    </source>
</evidence>
<proteinExistence type="predicted"/>
<reference evidence="2" key="1">
    <citation type="journal article" date="2015" name="Nature">
        <title>Complex archaea that bridge the gap between prokaryotes and eukaryotes.</title>
        <authorList>
            <person name="Spang A."/>
            <person name="Saw J.H."/>
            <person name="Jorgensen S.L."/>
            <person name="Zaremba-Niedzwiedzka K."/>
            <person name="Martijn J."/>
            <person name="Lind A.E."/>
            <person name="van Eijk R."/>
            <person name="Schleper C."/>
            <person name="Guy L."/>
            <person name="Ettema T.J."/>
        </authorList>
    </citation>
    <scope>NUCLEOTIDE SEQUENCE</scope>
</reference>
<dbReference type="GO" id="GO:0004519">
    <property type="term" value="F:endonuclease activity"/>
    <property type="evidence" value="ECO:0007669"/>
    <property type="project" value="InterPro"/>
</dbReference>
<organism evidence="2">
    <name type="scientific">marine sediment metagenome</name>
    <dbReference type="NCBI Taxonomy" id="412755"/>
    <lineage>
        <taxon>unclassified sequences</taxon>
        <taxon>metagenomes</taxon>
        <taxon>ecological metagenomes</taxon>
    </lineage>
</organism>
<gene>
    <name evidence="2" type="ORF">LCGC14_2827050</name>
</gene>
<comment type="caution">
    <text evidence="2">The sequence shown here is derived from an EMBL/GenBank/DDBJ whole genome shotgun (WGS) entry which is preliminary data.</text>
</comment>
<dbReference type="Pfam" id="PF14528">
    <property type="entry name" value="LAGLIDADG_3"/>
    <property type="match status" value="1"/>
</dbReference>
<dbReference type="EMBL" id="LAZR01053740">
    <property type="protein sequence ID" value="KKK80083.1"/>
    <property type="molecule type" value="Genomic_DNA"/>
</dbReference>
<dbReference type="InterPro" id="IPR027434">
    <property type="entry name" value="Homing_endonucl"/>
</dbReference>
<protein>
    <recommendedName>
        <fullName evidence="1">Homing endonuclease LAGLIDADG domain-containing protein</fullName>
    </recommendedName>
</protein>
<sequence>MTIENLIYQELSRCRGYVAGIIDGEGSIGIYKKVDRPAACMLQIHMTDREPLDICKMILGGGSITKYRRDESRKDIWHYTISGRRQLKKALELIAPYLIIKKPQADLVLMYIDDPNPDHDAYKKASSILSGRHISPRVKSHFLKVLEGGR</sequence>
<dbReference type="Gene3D" id="3.10.28.10">
    <property type="entry name" value="Homing endonucleases"/>
    <property type="match status" value="1"/>
</dbReference>
<dbReference type="InterPro" id="IPR004860">
    <property type="entry name" value="LAGLIDADG_dom"/>
</dbReference>
<name>A0A0F8YF64_9ZZZZ</name>
<dbReference type="AlphaFoldDB" id="A0A0F8YF64"/>
<evidence type="ECO:0000313" key="2">
    <source>
        <dbReference type="EMBL" id="KKK80083.1"/>
    </source>
</evidence>
<feature type="domain" description="Homing endonuclease LAGLIDADG" evidence="1">
    <location>
        <begin position="15"/>
        <end position="94"/>
    </location>
</feature>
<dbReference type="SUPFAM" id="SSF55608">
    <property type="entry name" value="Homing endonucleases"/>
    <property type="match status" value="1"/>
</dbReference>
<accession>A0A0F8YF64</accession>